<comment type="caution">
    <text evidence="4">The sequence shown here is derived from an EMBL/GenBank/DDBJ whole genome shotgun (WGS) entry which is preliminary data.</text>
</comment>
<gene>
    <name evidence="4" type="ORF">HW347_00700</name>
</gene>
<proteinExistence type="predicted"/>
<sequence length="167" mass="18623">MKQMLTSLILLAFCVIAQAQNESKPENSNASMASINVSGGEARSSEGSVVYSVGTVFYTNIVAQHTTVSQSIQQAKESKMDLLDKMQLVNVLAYPNPTTDYVLIDIIDYKKENAQYQLFDFKGSLIKNVRITNSTTKVPMDDLESSTYFLKVSVMNKFEETLTLLKQ</sequence>
<dbReference type="Pfam" id="PF18962">
    <property type="entry name" value="Por_Secre_tail"/>
    <property type="match status" value="1"/>
</dbReference>
<reference evidence="4 5" key="1">
    <citation type="submission" date="2020-06" db="EMBL/GenBank/DDBJ databases">
        <authorList>
            <person name="Isaeva M.P."/>
            <person name="Chernysheva N.Y."/>
        </authorList>
    </citation>
    <scope>NUCLEOTIDE SEQUENCE [LARGE SCALE GENOMIC DNA]</scope>
    <source>
        <strain evidence="4 5">KMM 6746</strain>
    </source>
</reference>
<evidence type="ECO:0000256" key="1">
    <source>
        <dbReference type="ARBA" id="ARBA00022729"/>
    </source>
</evidence>
<feature type="signal peptide" evidence="2">
    <location>
        <begin position="1"/>
        <end position="19"/>
    </location>
</feature>
<evidence type="ECO:0000313" key="4">
    <source>
        <dbReference type="EMBL" id="MBT2159759.1"/>
    </source>
</evidence>
<keyword evidence="1 2" id="KW-0732">Signal</keyword>
<dbReference type="NCBIfam" id="TIGR04183">
    <property type="entry name" value="Por_Secre_tail"/>
    <property type="match status" value="1"/>
</dbReference>
<feature type="domain" description="Secretion system C-terminal sorting" evidence="3">
    <location>
        <begin position="94"/>
        <end position="156"/>
    </location>
</feature>
<evidence type="ECO:0000256" key="2">
    <source>
        <dbReference type="SAM" id="SignalP"/>
    </source>
</evidence>
<dbReference type="EMBL" id="JACATN010000001">
    <property type="protein sequence ID" value="MBT2159759.1"/>
    <property type="molecule type" value="Genomic_DNA"/>
</dbReference>
<organism evidence="4 5">
    <name type="scientific">Zobellia barbeyronii</name>
    <dbReference type="NCBI Taxonomy" id="2748009"/>
    <lineage>
        <taxon>Bacteria</taxon>
        <taxon>Pseudomonadati</taxon>
        <taxon>Bacteroidota</taxon>
        <taxon>Flavobacteriia</taxon>
        <taxon>Flavobacteriales</taxon>
        <taxon>Flavobacteriaceae</taxon>
        <taxon>Zobellia</taxon>
    </lineage>
</organism>
<evidence type="ECO:0000313" key="5">
    <source>
        <dbReference type="Proteomes" id="UP000740413"/>
    </source>
</evidence>
<feature type="chain" id="PRO_5047212609" evidence="2">
    <location>
        <begin position="20"/>
        <end position="167"/>
    </location>
</feature>
<evidence type="ECO:0000259" key="3">
    <source>
        <dbReference type="Pfam" id="PF18962"/>
    </source>
</evidence>
<dbReference type="Proteomes" id="UP000740413">
    <property type="component" value="Unassembled WGS sequence"/>
</dbReference>
<name>A0ABS5W8K9_9FLAO</name>
<keyword evidence="5" id="KW-1185">Reference proteome</keyword>
<dbReference type="InterPro" id="IPR026444">
    <property type="entry name" value="Secre_tail"/>
</dbReference>
<reference evidence="5" key="2">
    <citation type="submission" date="2023-07" db="EMBL/GenBank/DDBJ databases">
        <title>Zobellia barbeyronii sp. nov., a new marine flavobacterium, isolated from green and red algae.</title>
        <authorList>
            <person name="Nedashkovskaya O.I."/>
            <person name="Otstavnykh N."/>
            <person name="Zhukova N."/>
            <person name="Guzev K."/>
            <person name="Chausova V."/>
            <person name="Tekutyeva L."/>
            <person name="Mikhailov V."/>
            <person name="Isaeva M."/>
        </authorList>
    </citation>
    <scope>NUCLEOTIDE SEQUENCE [LARGE SCALE GENOMIC DNA]</scope>
    <source>
        <strain evidence="5">KMM 6746</strain>
    </source>
</reference>
<dbReference type="RefSeq" id="WP_214610051.1">
    <property type="nucleotide sequence ID" value="NZ_JACATN010000001.1"/>
</dbReference>
<accession>A0ABS5W8K9</accession>
<protein>
    <submittedName>
        <fullName evidence="4">T9SS type A sorting domain-containing protein</fullName>
    </submittedName>
</protein>